<dbReference type="InterPro" id="IPR014729">
    <property type="entry name" value="Rossmann-like_a/b/a_fold"/>
</dbReference>
<keyword evidence="4" id="KW-1185">Reference proteome</keyword>
<feature type="domain" description="UspA" evidence="2">
    <location>
        <begin position="27"/>
        <end position="172"/>
    </location>
</feature>
<protein>
    <submittedName>
        <fullName evidence="3">Nucleotide-binding universal stress protein, UspA family</fullName>
    </submittedName>
</protein>
<dbReference type="Pfam" id="PF00582">
    <property type="entry name" value="Usp"/>
    <property type="match status" value="2"/>
</dbReference>
<feature type="domain" description="UspA" evidence="2">
    <location>
        <begin position="182"/>
        <end position="309"/>
    </location>
</feature>
<dbReference type="InterPro" id="IPR006015">
    <property type="entry name" value="Universal_stress_UspA"/>
</dbReference>
<reference evidence="3 4" key="1">
    <citation type="submission" date="2016-10" db="EMBL/GenBank/DDBJ databases">
        <authorList>
            <person name="de Groot N.N."/>
        </authorList>
    </citation>
    <scope>NUCLEOTIDE SEQUENCE [LARGE SCALE GENOMIC DNA]</scope>
    <source>
        <strain evidence="3 4">47C3B</strain>
    </source>
</reference>
<dbReference type="Proteomes" id="UP000199072">
    <property type="component" value="Unassembled WGS sequence"/>
</dbReference>
<comment type="similarity">
    <text evidence="1">Belongs to the universal stress protein A family.</text>
</comment>
<evidence type="ECO:0000256" key="1">
    <source>
        <dbReference type="ARBA" id="ARBA00008791"/>
    </source>
</evidence>
<dbReference type="PANTHER" id="PTHR46268:SF6">
    <property type="entry name" value="UNIVERSAL STRESS PROTEIN UP12"/>
    <property type="match status" value="1"/>
</dbReference>
<dbReference type="PANTHER" id="PTHR46268">
    <property type="entry name" value="STRESS RESPONSE PROTEIN NHAX"/>
    <property type="match status" value="1"/>
</dbReference>
<accession>A0A1G6XFP4</accession>
<dbReference type="OrthoDB" id="9788959at2"/>
<evidence type="ECO:0000313" key="4">
    <source>
        <dbReference type="Proteomes" id="UP000199072"/>
    </source>
</evidence>
<dbReference type="InterPro" id="IPR006016">
    <property type="entry name" value="UspA"/>
</dbReference>
<proteinExistence type="inferred from homology"/>
<dbReference type="CDD" id="cd00293">
    <property type="entry name" value="USP-like"/>
    <property type="match status" value="2"/>
</dbReference>
<dbReference type="Gene3D" id="3.40.50.620">
    <property type="entry name" value="HUPs"/>
    <property type="match status" value="2"/>
</dbReference>
<dbReference type="SUPFAM" id="SSF52402">
    <property type="entry name" value="Adenine nucleotide alpha hydrolases-like"/>
    <property type="match status" value="2"/>
</dbReference>
<evidence type="ECO:0000313" key="3">
    <source>
        <dbReference type="EMBL" id="SDD76871.1"/>
    </source>
</evidence>
<evidence type="ECO:0000259" key="2">
    <source>
        <dbReference type="Pfam" id="PF00582"/>
    </source>
</evidence>
<dbReference type="AlphaFoldDB" id="A0A1G6XFP4"/>
<name>A0A1G6XFP4_9SPHI</name>
<dbReference type="STRING" id="1391627.SAMN05216464_102517"/>
<dbReference type="PRINTS" id="PR01438">
    <property type="entry name" value="UNVRSLSTRESS"/>
</dbReference>
<gene>
    <name evidence="3" type="ORF">SAMN05216464_102517</name>
</gene>
<sequence length="312" mass="34821">MTDNDHRHYSLPAFFPALQQQINTQLMKTLLVATDFSANARHAAEYGYSLAKQIKANIVLCNAVIVPAEVPQSGMVAWPMYESDELLTDSSNELEKLKKHLEKTDHGHDFKPAISFKNGPGTVTDVVQSYVSNSKVDLVVMGTHGSSGLSQFLLGNHSSNMINNTTKPLMLISPETQVLPVKKIAFATDFTHPESDLECLYHLIPLAKLLGAEILLTHIYNEQTQSPALEKAIKHFMTEVSNKANYPHIYYRSIKNSHMETGLGWLCEHGQVDMLVMVHRPHSFFYKLLKSSHCEKMAGHIAVPLLVFPAAE</sequence>
<dbReference type="EMBL" id="FNAI01000002">
    <property type="protein sequence ID" value="SDD76871.1"/>
    <property type="molecule type" value="Genomic_DNA"/>
</dbReference>
<organism evidence="3 4">
    <name type="scientific">Mucilaginibacter pineti</name>
    <dbReference type="NCBI Taxonomy" id="1391627"/>
    <lineage>
        <taxon>Bacteria</taxon>
        <taxon>Pseudomonadati</taxon>
        <taxon>Bacteroidota</taxon>
        <taxon>Sphingobacteriia</taxon>
        <taxon>Sphingobacteriales</taxon>
        <taxon>Sphingobacteriaceae</taxon>
        <taxon>Mucilaginibacter</taxon>
    </lineage>
</organism>